<evidence type="ECO:0000256" key="7">
    <source>
        <dbReference type="RuleBase" id="RU003369"/>
    </source>
</evidence>
<dbReference type="InterPro" id="IPR001252">
    <property type="entry name" value="Malate_DH_AS"/>
</dbReference>
<comment type="catalytic activity">
    <reaction evidence="8">
        <text>(S)-malate + NAD(+) = oxaloacetate + NADH + H(+)</text>
        <dbReference type="Rhea" id="RHEA:21432"/>
        <dbReference type="ChEBI" id="CHEBI:15378"/>
        <dbReference type="ChEBI" id="CHEBI:15589"/>
        <dbReference type="ChEBI" id="CHEBI:16452"/>
        <dbReference type="ChEBI" id="CHEBI:57540"/>
        <dbReference type="ChEBI" id="CHEBI:57945"/>
        <dbReference type="EC" id="1.1.1.37"/>
    </reaction>
</comment>
<dbReference type="InterPro" id="IPR010945">
    <property type="entry name" value="Malate_DH_type2"/>
</dbReference>
<evidence type="ECO:0000256" key="4">
    <source>
        <dbReference type="PIRSR" id="PIRSR000102-1"/>
    </source>
</evidence>
<dbReference type="InterPro" id="IPR015955">
    <property type="entry name" value="Lactate_DH/Glyco_Ohase_4_C"/>
</dbReference>
<evidence type="ECO:0000256" key="8">
    <source>
        <dbReference type="RuleBase" id="RU003405"/>
    </source>
</evidence>
<feature type="binding site" evidence="5">
    <location>
        <position position="128"/>
    </location>
    <ligand>
        <name>substrate</name>
    </ligand>
</feature>
<dbReference type="Gene3D" id="3.40.50.720">
    <property type="entry name" value="NAD(P)-binding Rossmann-like Domain"/>
    <property type="match status" value="1"/>
</dbReference>
<evidence type="ECO:0000259" key="9">
    <source>
        <dbReference type="Pfam" id="PF00056"/>
    </source>
</evidence>
<dbReference type="InterPro" id="IPR022383">
    <property type="entry name" value="Lactate/malate_DH_C"/>
</dbReference>
<dbReference type="GO" id="GO:0030060">
    <property type="term" value="F:L-malate dehydrogenase (NAD+) activity"/>
    <property type="evidence" value="ECO:0007669"/>
    <property type="project" value="UniProtKB-EC"/>
</dbReference>
<dbReference type="AlphaFoldDB" id="A0A0K0FYF9"/>
<keyword evidence="3 6" id="KW-0520">NAD</keyword>
<feature type="binding site" evidence="6">
    <location>
        <position position="141"/>
    </location>
    <ligand>
        <name>NAD(+)</name>
        <dbReference type="ChEBI" id="CHEBI:57540"/>
    </ligand>
</feature>
<dbReference type="InterPro" id="IPR001236">
    <property type="entry name" value="Lactate/malate_DH_N"/>
</dbReference>
<dbReference type="SUPFAM" id="SSF56327">
    <property type="entry name" value="LDH C-terminal domain-like"/>
    <property type="match status" value="1"/>
</dbReference>
<keyword evidence="8" id="KW-0816">Tricarboxylic acid cycle</keyword>
<accession>A0A0K0FYF9</accession>
<proteinExistence type="inferred from homology"/>
<dbReference type="PANTHER" id="PTHR23382">
    <property type="entry name" value="MALATE DEHYDROGENASE"/>
    <property type="match status" value="1"/>
</dbReference>
<feature type="binding site" evidence="6">
    <location>
        <begin position="165"/>
        <end position="167"/>
    </location>
    <ligand>
        <name>NAD(+)</name>
        <dbReference type="ChEBI" id="CHEBI:57540"/>
    </ligand>
</feature>
<evidence type="ECO:0000256" key="3">
    <source>
        <dbReference type="ARBA" id="ARBA00023027"/>
    </source>
</evidence>
<feature type="binding site" evidence="6">
    <location>
        <position position="78"/>
    </location>
    <ligand>
        <name>NAD(+)</name>
        <dbReference type="ChEBI" id="CHEBI:57540"/>
    </ligand>
</feature>
<name>A0A0K0FYF9_STRVS</name>
<evidence type="ECO:0000256" key="5">
    <source>
        <dbReference type="PIRSR" id="PIRSR000102-2"/>
    </source>
</evidence>
<dbReference type="Pfam" id="PF00056">
    <property type="entry name" value="Ldh_1_N"/>
    <property type="match status" value="1"/>
</dbReference>
<evidence type="ECO:0000256" key="6">
    <source>
        <dbReference type="PIRSR" id="PIRSR000102-3"/>
    </source>
</evidence>
<dbReference type="Proteomes" id="UP000035680">
    <property type="component" value="Unassembled WGS sequence"/>
</dbReference>
<evidence type="ECO:0000256" key="1">
    <source>
        <dbReference type="ARBA" id="ARBA00009613"/>
    </source>
</evidence>
<dbReference type="Pfam" id="PF02866">
    <property type="entry name" value="Ldh_1_C"/>
    <property type="match status" value="1"/>
</dbReference>
<dbReference type="STRING" id="75913.A0A0K0FYF9"/>
<reference evidence="11" key="1">
    <citation type="submission" date="2014-07" db="EMBL/GenBank/DDBJ databases">
        <authorList>
            <person name="Martin A.A"/>
            <person name="De Silva N."/>
        </authorList>
    </citation>
    <scope>NUCLEOTIDE SEQUENCE</scope>
</reference>
<feature type="active site" description="Proton acceptor" evidence="4">
    <location>
        <position position="224"/>
    </location>
</feature>
<dbReference type="Gene3D" id="3.90.110.10">
    <property type="entry name" value="Lactate dehydrogenase/glycoside hydrolase, family 4, C-terminal"/>
    <property type="match status" value="1"/>
</dbReference>
<evidence type="ECO:0000313" key="11">
    <source>
        <dbReference type="Proteomes" id="UP000035680"/>
    </source>
</evidence>
<feature type="domain" description="Lactate/malate dehydrogenase N-terminal" evidence="9">
    <location>
        <begin position="42"/>
        <end position="189"/>
    </location>
</feature>
<keyword evidence="11" id="KW-1185">Reference proteome</keyword>
<protein>
    <recommendedName>
        <fullName evidence="8">Malate dehydrogenase</fullName>
        <ecNumber evidence="8">1.1.1.37</ecNumber>
    </recommendedName>
</protein>
<dbReference type="NCBIfam" id="TIGR01759">
    <property type="entry name" value="MalateDH-SF1"/>
    <property type="match status" value="1"/>
</dbReference>
<dbReference type="EC" id="1.1.1.37" evidence="8"/>
<dbReference type="FunFam" id="3.90.110.10:FF:000002">
    <property type="entry name" value="Malate dehydrogenase"/>
    <property type="match status" value="1"/>
</dbReference>
<dbReference type="CDD" id="cd01336">
    <property type="entry name" value="MDH_cytoplasmic_cytosolic"/>
    <property type="match status" value="1"/>
</dbReference>
<feature type="binding site" evidence="5">
    <location>
        <position position="167"/>
    </location>
    <ligand>
        <name>substrate</name>
    </ligand>
</feature>
<organism evidence="11 12">
    <name type="scientific">Strongyloides venezuelensis</name>
    <name type="common">Threadworm</name>
    <dbReference type="NCBI Taxonomy" id="75913"/>
    <lineage>
        <taxon>Eukaryota</taxon>
        <taxon>Metazoa</taxon>
        <taxon>Ecdysozoa</taxon>
        <taxon>Nematoda</taxon>
        <taxon>Chromadorea</taxon>
        <taxon>Rhabditida</taxon>
        <taxon>Tylenchina</taxon>
        <taxon>Panagrolaimomorpha</taxon>
        <taxon>Strongyloidoidea</taxon>
        <taxon>Strongyloididae</taxon>
        <taxon>Strongyloides</taxon>
    </lineage>
</organism>
<dbReference type="InterPro" id="IPR001557">
    <property type="entry name" value="L-lactate/malate_DH"/>
</dbReference>
<dbReference type="InterPro" id="IPR011274">
    <property type="entry name" value="Malate_DH_NAD-dep_euk"/>
</dbReference>
<dbReference type="NCBIfam" id="NF003916">
    <property type="entry name" value="PRK05442.1"/>
    <property type="match status" value="1"/>
</dbReference>
<evidence type="ECO:0000313" key="12">
    <source>
        <dbReference type="WBParaSite" id="SVE_1748500.1"/>
    </source>
</evidence>
<dbReference type="SUPFAM" id="SSF51735">
    <property type="entry name" value="NAD(P)-binding Rossmann-fold domains"/>
    <property type="match status" value="1"/>
</dbReference>
<dbReference type="GO" id="GO:0006108">
    <property type="term" value="P:malate metabolic process"/>
    <property type="evidence" value="ECO:0007669"/>
    <property type="project" value="InterPro"/>
</dbReference>
<dbReference type="GO" id="GO:0006099">
    <property type="term" value="P:tricarboxylic acid cycle"/>
    <property type="evidence" value="ECO:0007669"/>
    <property type="project" value="UniProtKB-KW"/>
</dbReference>
<feature type="binding site" evidence="6">
    <location>
        <begin position="47"/>
        <end position="53"/>
    </location>
    <ligand>
        <name>NAD(+)</name>
        <dbReference type="ChEBI" id="CHEBI:57540"/>
    </ligand>
</feature>
<dbReference type="PROSITE" id="PS00068">
    <property type="entry name" value="MDH"/>
    <property type="match status" value="1"/>
</dbReference>
<dbReference type="FunFam" id="3.40.50.720:FF:000010">
    <property type="entry name" value="Malate dehydrogenase"/>
    <property type="match status" value="1"/>
</dbReference>
<evidence type="ECO:0000259" key="10">
    <source>
        <dbReference type="Pfam" id="PF02866"/>
    </source>
</evidence>
<dbReference type="InterPro" id="IPR036291">
    <property type="entry name" value="NAD(P)-bd_dom_sf"/>
</dbReference>
<feature type="binding site" evidence="5">
    <location>
        <position position="134"/>
    </location>
    <ligand>
        <name>substrate</name>
    </ligand>
</feature>
<reference evidence="12" key="2">
    <citation type="submission" date="2015-08" db="UniProtKB">
        <authorList>
            <consortium name="WormBaseParasite"/>
        </authorList>
    </citation>
    <scope>IDENTIFICATION</scope>
</reference>
<sequence length="374" mass="40956">MCGFIFKAAVKERVSKKNLLILRIFIINNFIKKKTLKMAPIRVLVTGAAGQIGYSLVLQIAKGDVFGKDTPVTLVLLDIALMKDALEGVKYELIDCGLPNLYDVECCVTEEEGFKDIDYAFLVGAMPRKQGMERKDLLAANVRIFKSQGKALAQYSKPNVKVLVVGNPANTNAFIAAKYAAPTIPERNFSAMTRLDHNRAAAQVAIKSGVTVGNVKNVIIWGNHSSTQFPDVKHATVTKDGKTIDAYTAVNDTAFLQGQFIKTVQSRGAAIIEKRKLSSAMSASKAACDHIHDWHFGTKPNEWVSMAVPSDGSYGIPRGVVFSFPVTIDGATKEWKIVQGLELDDFAKEKIAATLKELEEERDEALKACEESNL</sequence>
<evidence type="ECO:0000256" key="2">
    <source>
        <dbReference type="ARBA" id="ARBA00023002"/>
    </source>
</evidence>
<dbReference type="NCBIfam" id="TIGR01758">
    <property type="entry name" value="MDH_euk_cyt"/>
    <property type="match status" value="1"/>
</dbReference>
<dbReference type="WBParaSite" id="SVE_1748500.1">
    <property type="protein sequence ID" value="SVE_1748500.1"/>
    <property type="gene ID" value="SVE_1748500"/>
</dbReference>
<feature type="binding site" evidence="5">
    <location>
        <position position="199"/>
    </location>
    <ligand>
        <name>substrate</name>
    </ligand>
</feature>
<comment type="similarity">
    <text evidence="1">Belongs to the LDH/MDH superfamily. MDH type 2 family.</text>
</comment>
<feature type="domain" description="Lactate/malate dehydrogenase C-terminal" evidence="10">
    <location>
        <begin position="193"/>
        <end position="366"/>
    </location>
</feature>
<keyword evidence="2 7" id="KW-0560">Oxidoreductase</keyword>
<dbReference type="PIRSF" id="PIRSF000102">
    <property type="entry name" value="Lac_mal_DH"/>
    <property type="match status" value="1"/>
</dbReference>